<dbReference type="Proteomes" id="UP000248857">
    <property type="component" value="Unassembled WGS sequence"/>
</dbReference>
<dbReference type="OrthoDB" id="424127at2"/>
<comment type="caution">
    <text evidence="1">The sequence shown here is derived from an EMBL/GenBank/DDBJ whole genome shotgun (WGS) entry which is preliminary data.</text>
</comment>
<dbReference type="AlphaFoldDB" id="A0A2W1JDJ5"/>
<dbReference type="EMBL" id="PQWO01000013">
    <property type="protein sequence ID" value="PZD71970.1"/>
    <property type="molecule type" value="Genomic_DNA"/>
</dbReference>
<evidence type="ECO:0000313" key="2">
    <source>
        <dbReference type="Proteomes" id="UP000248857"/>
    </source>
</evidence>
<protein>
    <submittedName>
        <fullName evidence="1">Uncharacterized protein</fullName>
    </submittedName>
</protein>
<dbReference type="RefSeq" id="WP_110987592.1">
    <property type="nucleotide sequence ID" value="NZ_CAWNWM010000013.1"/>
</dbReference>
<evidence type="ECO:0000313" key="1">
    <source>
        <dbReference type="EMBL" id="PZD71970.1"/>
    </source>
</evidence>
<organism evidence="1 2">
    <name type="scientific">Acaryochloris thomasi RCC1774</name>
    <dbReference type="NCBI Taxonomy" id="1764569"/>
    <lineage>
        <taxon>Bacteria</taxon>
        <taxon>Bacillati</taxon>
        <taxon>Cyanobacteriota</taxon>
        <taxon>Cyanophyceae</taxon>
        <taxon>Acaryochloridales</taxon>
        <taxon>Acaryochloridaceae</taxon>
        <taxon>Acaryochloris</taxon>
        <taxon>Acaryochloris thomasi</taxon>
    </lineage>
</organism>
<proteinExistence type="predicted"/>
<gene>
    <name evidence="1" type="ORF">C1752_04358</name>
</gene>
<sequence length="155" mass="17416">MRIQNSAWQGTFGYWQSLFIHQHLLMIGHTAWNGYLKAGRGLVVCEIADVISPSIDWSVETVAFDQAFIPQAEIKQYLQAFELETEAVTALLAAVSTYNPAETVAISILGNGAVHINLLQRLKISPRDCHSQVQRRWAEFHPPAAPLNYEKARKN</sequence>
<reference evidence="1 2" key="1">
    <citation type="journal article" date="2018" name="Sci. Rep.">
        <title>A novel species of the marine cyanobacterium Acaryochloris with a unique pigment content and lifestyle.</title>
        <authorList>
            <person name="Partensky F."/>
            <person name="Six C."/>
            <person name="Ratin M."/>
            <person name="Garczarek L."/>
            <person name="Vaulot D."/>
            <person name="Probert I."/>
            <person name="Calteau A."/>
            <person name="Gourvil P."/>
            <person name="Marie D."/>
            <person name="Grebert T."/>
            <person name="Bouchier C."/>
            <person name="Le Panse S."/>
            <person name="Gachenot M."/>
            <person name="Rodriguez F."/>
            <person name="Garrido J.L."/>
        </authorList>
    </citation>
    <scope>NUCLEOTIDE SEQUENCE [LARGE SCALE GENOMIC DNA]</scope>
    <source>
        <strain evidence="1 2">RCC1774</strain>
    </source>
</reference>
<keyword evidence="2" id="KW-1185">Reference proteome</keyword>
<name>A0A2W1JDJ5_9CYAN</name>
<accession>A0A2W1JDJ5</accession>